<protein>
    <submittedName>
        <fullName evidence="3">Skp1_POZ domain-containing protein</fullName>
    </submittedName>
</protein>
<evidence type="ECO:0000313" key="1">
    <source>
        <dbReference type="EMBL" id="VDO02132.1"/>
    </source>
</evidence>
<name>A0A0R3TGT4_RODNA</name>
<dbReference type="OrthoDB" id="6232571at2759"/>
<evidence type="ECO:0000313" key="2">
    <source>
        <dbReference type="Proteomes" id="UP000278807"/>
    </source>
</evidence>
<reference evidence="1 2" key="2">
    <citation type="submission" date="2018-11" db="EMBL/GenBank/DDBJ databases">
        <authorList>
            <consortium name="Pathogen Informatics"/>
        </authorList>
    </citation>
    <scope>NUCLEOTIDE SEQUENCE [LARGE SCALE GENOMIC DNA]</scope>
</reference>
<dbReference type="Proteomes" id="UP000278807">
    <property type="component" value="Unassembled WGS sequence"/>
</dbReference>
<keyword evidence="2" id="KW-1185">Reference proteome</keyword>
<reference evidence="3" key="1">
    <citation type="submission" date="2017-02" db="UniProtKB">
        <authorList>
            <consortium name="WormBaseParasite"/>
        </authorList>
    </citation>
    <scope>IDENTIFICATION</scope>
</reference>
<accession>A0A0R3TGT4</accession>
<sequence length="136" mass="15713">MKNSDFIRSADTLKGPMRNNADCLVEVNRLLQFFDLNTMTFPGHAKGKYDVEPENDDVMDQIIAFCKNVILKPTMDISKMELHKIQFRRAITMLVFKDISKSPEIQIDCLLILRIATLCRRYFDSNADILKEAPEL</sequence>
<gene>
    <name evidence="1" type="ORF">HNAJ_LOCUS6272</name>
</gene>
<organism evidence="3">
    <name type="scientific">Rodentolepis nana</name>
    <name type="common">Dwarf tapeworm</name>
    <name type="synonym">Hymenolepis nana</name>
    <dbReference type="NCBI Taxonomy" id="102285"/>
    <lineage>
        <taxon>Eukaryota</taxon>
        <taxon>Metazoa</taxon>
        <taxon>Spiralia</taxon>
        <taxon>Lophotrochozoa</taxon>
        <taxon>Platyhelminthes</taxon>
        <taxon>Cestoda</taxon>
        <taxon>Eucestoda</taxon>
        <taxon>Cyclophyllidea</taxon>
        <taxon>Hymenolepididae</taxon>
        <taxon>Rodentolepis</taxon>
    </lineage>
</organism>
<dbReference type="AlphaFoldDB" id="A0A0R3TGT4"/>
<dbReference type="WBParaSite" id="HNAJ_0000627501-mRNA-1">
    <property type="protein sequence ID" value="HNAJ_0000627501-mRNA-1"/>
    <property type="gene ID" value="HNAJ_0000627501"/>
</dbReference>
<dbReference type="EMBL" id="UZAE01006547">
    <property type="protein sequence ID" value="VDO02132.1"/>
    <property type="molecule type" value="Genomic_DNA"/>
</dbReference>
<dbReference type="STRING" id="102285.A0A0R3TGT4"/>
<evidence type="ECO:0000313" key="3">
    <source>
        <dbReference type="WBParaSite" id="HNAJ_0000627501-mRNA-1"/>
    </source>
</evidence>
<proteinExistence type="predicted"/>